<dbReference type="OrthoDB" id="162247at2759"/>
<dbReference type="Proteomes" id="UP000794436">
    <property type="component" value="Unassembled WGS sequence"/>
</dbReference>
<organism evidence="2 3">
    <name type="scientific">Pythium oligandrum</name>
    <name type="common">Mycoparasitic fungus</name>
    <dbReference type="NCBI Taxonomy" id="41045"/>
    <lineage>
        <taxon>Eukaryota</taxon>
        <taxon>Sar</taxon>
        <taxon>Stramenopiles</taxon>
        <taxon>Oomycota</taxon>
        <taxon>Peronosporomycetes</taxon>
        <taxon>Pythiales</taxon>
        <taxon>Pythiaceae</taxon>
        <taxon>Pythium</taxon>
    </lineage>
</organism>
<name>A0A8K1CI84_PYTOL</name>
<feature type="coiled-coil region" evidence="1">
    <location>
        <begin position="119"/>
        <end position="174"/>
    </location>
</feature>
<dbReference type="EMBL" id="SPLM01000041">
    <property type="protein sequence ID" value="TMW64071.1"/>
    <property type="molecule type" value="Genomic_DNA"/>
</dbReference>
<sequence length="438" mass="50663">MGLDAMGNAVRKLPAWPLARPKAIPRVFTLSYERPYTHHMAQPLQVRDATLAFAGQSPDRVDQWTTMGRETTPSSTPPRFLYGGQVVAGIGAKLNAKEAKRARRTEIEKRSRQRRQGTVSVMREELAKLERQFRLLSSQKDNDLYGAIILPSEVATLKERYLALSREATELREESKQLMTVLHEKQLFTDAMRSMLLEYASDDSRTPWDSMYQSLYEPMDIDECFRQMRDVYDTIERFESRDDFLTSGASVLGWNDKRRLEPDQGVMYFSFSKRFPDQESTRLMYESWDMFCNEVAMRKTIFPTGVDVTLETLQVLSDDIVVMRRRTHYTALQRSFQTVYLLFRVLTDTGYMIGFRTIPSPGIQSALEENESWIEVFHWIQVTRVQDNSEDPVQVQVSFGGSIGGSVIKFALHWMIELIMTVVRWENECIAPIFLTSD</sequence>
<accession>A0A8K1CI84</accession>
<evidence type="ECO:0000256" key="1">
    <source>
        <dbReference type="SAM" id="Coils"/>
    </source>
</evidence>
<gene>
    <name evidence="2" type="ORF">Poli38472_014188</name>
</gene>
<comment type="caution">
    <text evidence="2">The sequence shown here is derived from an EMBL/GenBank/DDBJ whole genome shotgun (WGS) entry which is preliminary data.</text>
</comment>
<proteinExistence type="predicted"/>
<evidence type="ECO:0000313" key="2">
    <source>
        <dbReference type="EMBL" id="TMW64071.1"/>
    </source>
</evidence>
<keyword evidence="3" id="KW-1185">Reference proteome</keyword>
<dbReference type="AlphaFoldDB" id="A0A8K1CI84"/>
<protein>
    <submittedName>
        <fullName evidence="2">Uncharacterized protein</fullName>
    </submittedName>
</protein>
<reference evidence="2" key="1">
    <citation type="submission" date="2019-03" db="EMBL/GenBank/DDBJ databases">
        <title>Long read genome sequence of the mycoparasitic Pythium oligandrum ATCC 38472 isolated from sugarbeet rhizosphere.</title>
        <authorList>
            <person name="Gaulin E."/>
        </authorList>
    </citation>
    <scope>NUCLEOTIDE SEQUENCE</scope>
    <source>
        <strain evidence="2">ATCC 38472_TT</strain>
    </source>
</reference>
<evidence type="ECO:0000313" key="3">
    <source>
        <dbReference type="Proteomes" id="UP000794436"/>
    </source>
</evidence>
<keyword evidence="1" id="KW-0175">Coiled coil</keyword>